<organism evidence="2 3">
    <name type="scientific">Aneurinibacillus thermoaerophilus</name>
    <dbReference type="NCBI Taxonomy" id="143495"/>
    <lineage>
        <taxon>Bacteria</taxon>
        <taxon>Bacillati</taxon>
        <taxon>Bacillota</taxon>
        <taxon>Bacilli</taxon>
        <taxon>Bacillales</taxon>
        <taxon>Paenibacillaceae</taxon>
        <taxon>Aneurinibacillus group</taxon>
        <taxon>Aneurinibacillus</taxon>
    </lineage>
</organism>
<dbReference type="OrthoDB" id="2756373at2"/>
<dbReference type="Pfam" id="PF04860">
    <property type="entry name" value="Phage_portal"/>
    <property type="match status" value="1"/>
</dbReference>
<gene>
    <name evidence="2" type="ORF">SAMN04489735_100249</name>
</gene>
<reference evidence="2 3" key="1">
    <citation type="submission" date="2016-10" db="EMBL/GenBank/DDBJ databases">
        <authorList>
            <person name="de Groot N.N."/>
        </authorList>
    </citation>
    <scope>NUCLEOTIDE SEQUENCE [LARGE SCALE GENOMIC DNA]</scope>
    <source>
        <strain evidence="2 3">L 420-91</strain>
    </source>
</reference>
<dbReference type="RefSeq" id="WP_091259709.1">
    <property type="nucleotide sequence ID" value="NZ_FNDE01000002.1"/>
</dbReference>
<dbReference type="AlphaFoldDB" id="A0A1G7WPT4"/>
<dbReference type="EMBL" id="FNDE01000002">
    <property type="protein sequence ID" value="SDG73904.1"/>
    <property type="molecule type" value="Genomic_DNA"/>
</dbReference>
<name>A0A1G7WPT4_ANETH</name>
<protein>
    <submittedName>
        <fullName evidence="2">Phage portal protein, HK97 family/phage portal protein, PBSX family,TIGR01540</fullName>
    </submittedName>
</protein>
<dbReference type="Proteomes" id="UP000198956">
    <property type="component" value="Unassembled WGS sequence"/>
</dbReference>
<comment type="similarity">
    <text evidence="1">Belongs to the phage portal family. PBSX subfamily.</text>
</comment>
<evidence type="ECO:0000313" key="2">
    <source>
        <dbReference type="EMBL" id="SDG73904.1"/>
    </source>
</evidence>
<proteinExistence type="inferred from homology"/>
<dbReference type="NCBIfam" id="TIGR01540">
    <property type="entry name" value="portal_PBSX"/>
    <property type="match status" value="1"/>
</dbReference>
<sequence>MKQIGILTSRGKFVDNEIMNKYLLKERKIDEKSKQIKDPFAGKYTDGLVVPPYNLLELANTLSFNPYHFRAVVTVAGDVAGTGYVLKPTVDEPNEENKKELIAFFDKIKPSVNEIVRRMLVDYKTTGNGYLEIIREGYALNGKPVGLDHIPSHTVREHVSGEKICQIRGDQKIWFKLFNAPFDLSVHNTEPKTNEERATEYLSLKEYHPSDDFYGIPQYISVIRTMYGDIARNEYNLSFFKNYGMPAAIVSVAGNFNPAQPIDLEGHTIVDYLEDQFRQFQENPHSTMLLTIPSAGGGEVKVEVTPIGTEQKDSSFQMYRKDNRDEILAAHGVPPYRLGIAETGSLGGSTAEESTEIYKRSIIEPLQQLVEAMINRIIREGFGITDWEFRFNDIDLEDMAKDLEFADALFQKGAITPNELIRNFGKKFGIEPDPDNPYLNSHYINGTPIDLEYIIEKMEKEKDQEMDLEQAESLLNKIKSVMFKSVIKNE</sequence>
<evidence type="ECO:0000256" key="1">
    <source>
        <dbReference type="ARBA" id="ARBA00006799"/>
    </source>
</evidence>
<evidence type="ECO:0000313" key="3">
    <source>
        <dbReference type="Proteomes" id="UP000198956"/>
    </source>
</evidence>
<dbReference type="InterPro" id="IPR006430">
    <property type="entry name" value="Phage_portal_PBSX"/>
</dbReference>
<accession>A0A1G7WPT4</accession>
<dbReference type="InterPro" id="IPR006944">
    <property type="entry name" value="Phage/GTA_portal"/>
</dbReference>